<proteinExistence type="predicted"/>
<dbReference type="Proteomes" id="UP000798662">
    <property type="component" value="Chromosome 2"/>
</dbReference>
<keyword evidence="2" id="KW-1185">Reference proteome</keyword>
<evidence type="ECO:0000313" key="2">
    <source>
        <dbReference type="Proteomes" id="UP000798662"/>
    </source>
</evidence>
<accession>A0ACC3C5M5</accession>
<name>A0ACC3C5M5_PYRYE</name>
<protein>
    <submittedName>
        <fullName evidence="1">Uncharacterized protein</fullName>
    </submittedName>
</protein>
<sequence length="474" mass="51021">MPASTLPLAPPPLLQTIAQGAPAKFARIATAVDGAPSSITFKTLGIDRAAAFGPAGMMVDAPSDDDGSMMVDGQPSAPRAAALSPIEATFASAEAALVAACPNLQAAAQHGIRAAVRAAADIAAHWLTQPAPAQGDDDRHPADGRPGTPPTCGNMDADTPVDGATAGTPSDGRQLGQPSGVQPQRVSPRRRAPARRAPKARFKLTFRHGLMIITMRRAGLTWDRIRREMLIAVSDSAIRRTWYRRAVYTSVLQLGNVDLDAVRCRPPAYPLLDSALLRGFLAVRACGRRTVPVTVSLLKARAIELAAEMGIEGFQASTGYICRWFKRNDVCSICLVGTGASVDVAGSAPRIAEIRETLRGVHPRLIYNIDETGLFYRCLSNRSYVSARERRTARGSKAMRAKERVTAVLCVNADASHKLPIAIIGKAMRPLCFRPPHPACPLPYFHHENSWMDGPTMEQWFKTVFVAEVPRITS</sequence>
<gene>
    <name evidence="1" type="ORF">I4F81_007773</name>
</gene>
<comment type="caution">
    <text evidence="1">The sequence shown here is derived from an EMBL/GenBank/DDBJ whole genome shotgun (WGS) entry which is preliminary data.</text>
</comment>
<evidence type="ECO:0000313" key="1">
    <source>
        <dbReference type="EMBL" id="KAK1865239.1"/>
    </source>
</evidence>
<dbReference type="EMBL" id="CM020619">
    <property type="protein sequence ID" value="KAK1865239.1"/>
    <property type="molecule type" value="Genomic_DNA"/>
</dbReference>
<organism evidence="1 2">
    <name type="scientific">Pyropia yezoensis</name>
    <name type="common">Susabi-nori</name>
    <name type="synonym">Porphyra yezoensis</name>
    <dbReference type="NCBI Taxonomy" id="2788"/>
    <lineage>
        <taxon>Eukaryota</taxon>
        <taxon>Rhodophyta</taxon>
        <taxon>Bangiophyceae</taxon>
        <taxon>Bangiales</taxon>
        <taxon>Bangiaceae</taxon>
        <taxon>Pyropia</taxon>
    </lineage>
</organism>
<reference evidence="1" key="1">
    <citation type="submission" date="2019-11" db="EMBL/GenBank/DDBJ databases">
        <title>Nori genome reveals adaptations in red seaweeds to the harsh intertidal environment.</title>
        <authorList>
            <person name="Wang D."/>
            <person name="Mao Y."/>
        </authorList>
    </citation>
    <scope>NUCLEOTIDE SEQUENCE</scope>
    <source>
        <tissue evidence="1">Gametophyte</tissue>
    </source>
</reference>